<dbReference type="Pfam" id="PF19099">
    <property type="entry name" value="DUF5786"/>
    <property type="match status" value="1"/>
</dbReference>
<feature type="domain" description="DUF5786" evidence="2">
    <location>
        <begin position="3"/>
        <end position="54"/>
    </location>
</feature>
<dbReference type="Proteomes" id="UP000199062">
    <property type="component" value="Unassembled WGS sequence"/>
</dbReference>
<keyword evidence="4" id="KW-1185">Reference proteome</keyword>
<accession>A0A1I6MB96</accession>
<evidence type="ECO:0000256" key="1">
    <source>
        <dbReference type="SAM" id="MobiDB-lite"/>
    </source>
</evidence>
<organism evidence="3 4">
    <name type="scientific">Halomicrobium zhouii</name>
    <dbReference type="NCBI Taxonomy" id="767519"/>
    <lineage>
        <taxon>Archaea</taxon>
        <taxon>Methanobacteriati</taxon>
        <taxon>Methanobacteriota</taxon>
        <taxon>Stenosarchaea group</taxon>
        <taxon>Halobacteria</taxon>
        <taxon>Halobacteriales</taxon>
        <taxon>Haloarculaceae</taxon>
        <taxon>Halomicrobium</taxon>
    </lineage>
</organism>
<dbReference type="EMBL" id="FOZK01000006">
    <property type="protein sequence ID" value="SFS13010.1"/>
    <property type="molecule type" value="Genomic_DNA"/>
</dbReference>
<name>A0A1I6MB96_9EURY</name>
<feature type="region of interest" description="Disordered" evidence="1">
    <location>
        <begin position="1"/>
        <end position="61"/>
    </location>
</feature>
<evidence type="ECO:0000259" key="2">
    <source>
        <dbReference type="Pfam" id="PF19099"/>
    </source>
</evidence>
<evidence type="ECO:0000313" key="3">
    <source>
        <dbReference type="EMBL" id="SFS13010.1"/>
    </source>
</evidence>
<dbReference type="RefSeq" id="WP_089819393.1">
    <property type="nucleotide sequence ID" value="NZ_FOZK01000006.1"/>
</dbReference>
<proteinExistence type="predicted"/>
<dbReference type="AlphaFoldDB" id="A0A1I6MB96"/>
<protein>
    <recommendedName>
        <fullName evidence="2">DUF5786 domain-containing protein</fullName>
    </recommendedName>
</protein>
<feature type="compositionally biased region" description="Basic and acidic residues" evidence="1">
    <location>
        <begin position="24"/>
        <end position="34"/>
    </location>
</feature>
<gene>
    <name evidence="3" type="ORF">SAMN05216559_4178</name>
</gene>
<sequence>MGFGSYDESEQKDQNADIDEDEAVTVHENDHDGEVTFESEASQEELIGRLDEMKDDGEDEE</sequence>
<evidence type="ECO:0000313" key="4">
    <source>
        <dbReference type="Proteomes" id="UP000199062"/>
    </source>
</evidence>
<dbReference type="OrthoDB" id="166327at2157"/>
<dbReference type="InterPro" id="IPR043902">
    <property type="entry name" value="DUF5786"/>
</dbReference>
<reference evidence="3 4" key="1">
    <citation type="submission" date="2016-10" db="EMBL/GenBank/DDBJ databases">
        <authorList>
            <person name="de Groot N.N."/>
        </authorList>
    </citation>
    <scope>NUCLEOTIDE SEQUENCE [LARGE SCALE GENOMIC DNA]</scope>
    <source>
        <strain evidence="3 4">CGMCC 1.10457</strain>
    </source>
</reference>